<name>A0A8J6BSU7_ZIZPA</name>
<evidence type="ECO:0000313" key="3">
    <source>
        <dbReference type="EMBL" id="KAG8089668.1"/>
    </source>
</evidence>
<dbReference type="InterPro" id="IPR053793">
    <property type="entry name" value="PB1-like"/>
</dbReference>
<evidence type="ECO:0000256" key="1">
    <source>
        <dbReference type="SAM" id="MobiDB-lite"/>
    </source>
</evidence>
<dbReference type="OrthoDB" id="6270329at2759"/>
<evidence type="ECO:0000259" key="2">
    <source>
        <dbReference type="PROSITE" id="PS51745"/>
    </source>
</evidence>
<accession>A0A8J6BSU7</accession>
<reference evidence="3" key="2">
    <citation type="submission" date="2021-02" db="EMBL/GenBank/DDBJ databases">
        <authorList>
            <person name="Kimball J.A."/>
            <person name="Haas M.W."/>
            <person name="Macchietto M."/>
            <person name="Kono T."/>
            <person name="Duquette J."/>
            <person name="Shao M."/>
        </authorList>
    </citation>
    <scope>NUCLEOTIDE SEQUENCE</scope>
    <source>
        <tissue evidence="3">Fresh leaf tissue</tissue>
    </source>
</reference>
<evidence type="ECO:0000313" key="4">
    <source>
        <dbReference type="Proteomes" id="UP000729402"/>
    </source>
</evidence>
<feature type="compositionally biased region" description="Polar residues" evidence="1">
    <location>
        <begin position="52"/>
        <end position="65"/>
    </location>
</feature>
<protein>
    <recommendedName>
        <fullName evidence="2">PB1 domain-containing protein</fullName>
    </recommendedName>
</protein>
<dbReference type="EMBL" id="JAAALK010000081">
    <property type="protein sequence ID" value="KAG8089668.1"/>
    <property type="molecule type" value="Genomic_DNA"/>
</dbReference>
<dbReference type="AlphaFoldDB" id="A0A8J6BSU7"/>
<dbReference type="PROSITE" id="PS51745">
    <property type="entry name" value="PB1"/>
    <property type="match status" value="1"/>
</dbReference>
<reference evidence="3" key="1">
    <citation type="journal article" date="2021" name="bioRxiv">
        <title>Whole Genome Assembly and Annotation of Northern Wild Rice, Zizania palustris L., Supports a Whole Genome Duplication in the Zizania Genus.</title>
        <authorList>
            <person name="Haas M."/>
            <person name="Kono T."/>
            <person name="Macchietto M."/>
            <person name="Millas R."/>
            <person name="McGilp L."/>
            <person name="Shao M."/>
            <person name="Duquette J."/>
            <person name="Hirsch C.N."/>
            <person name="Kimball J."/>
        </authorList>
    </citation>
    <scope>NUCLEOTIDE SEQUENCE</scope>
    <source>
        <tissue evidence="3">Fresh leaf tissue</tissue>
    </source>
</reference>
<dbReference type="PANTHER" id="PTHR32002">
    <property type="entry name" value="PROTEIN NLP8"/>
    <property type="match status" value="1"/>
</dbReference>
<dbReference type="InterPro" id="IPR000270">
    <property type="entry name" value="PB1_dom"/>
</dbReference>
<feature type="domain" description="PB1" evidence="2">
    <location>
        <begin position="91"/>
        <end position="173"/>
    </location>
</feature>
<keyword evidence="4" id="KW-1185">Reference proteome</keyword>
<dbReference type="Proteomes" id="UP000729402">
    <property type="component" value="Unassembled WGS sequence"/>
</dbReference>
<feature type="compositionally biased region" description="Basic and acidic residues" evidence="1">
    <location>
        <begin position="40"/>
        <end position="51"/>
    </location>
</feature>
<organism evidence="3 4">
    <name type="scientific">Zizania palustris</name>
    <name type="common">Northern wild rice</name>
    <dbReference type="NCBI Taxonomy" id="103762"/>
    <lineage>
        <taxon>Eukaryota</taxon>
        <taxon>Viridiplantae</taxon>
        <taxon>Streptophyta</taxon>
        <taxon>Embryophyta</taxon>
        <taxon>Tracheophyta</taxon>
        <taxon>Spermatophyta</taxon>
        <taxon>Magnoliopsida</taxon>
        <taxon>Liliopsida</taxon>
        <taxon>Poales</taxon>
        <taxon>Poaceae</taxon>
        <taxon>BOP clade</taxon>
        <taxon>Oryzoideae</taxon>
        <taxon>Oryzeae</taxon>
        <taxon>Zizaniinae</taxon>
        <taxon>Zizania</taxon>
    </lineage>
</organism>
<dbReference type="PANTHER" id="PTHR32002:SF45">
    <property type="entry name" value="PB1 DOMAIN-CONTAINING PROTEIN"/>
    <property type="match status" value="1"/>
</dbReference>
<dbReference type="Pfam" id="PF00564">
    <property type="entry name" value="PB1"/>
    <property type="match status" value="1"/>
</dbReference>
<dbReference type="SMART" id="SM00666">
    <property type="entry name" value="PB1"/>
    <property type="match status" value="1"/>
</dbReference>
<sequence>MLNGSYVAKTMTCAAKSVTRMERLEHKVVSRDSFSMPRQYRMDSETDKNNKNVEQSLSSTSSMADCSTGSASSDGTFKSFKSQSVYEINSTIVVKATYKHDTIRFKLLPSIKYTQLLEEIVKRLKLSVGTFQLKYKDDEDDWVILASDADLQECLDILNTTRLHILKLQVQDVCVLPEAHQDFSVRAKESSVMV</sequence>
<feature type="region of interest" description="Disordered" evidence="1">
    <location>
        <begin position="35"/>
        <end position="65"/>
    </location>
</feature>
<comment type="caution">
    <text evidence="3">The sequence shown here is derived from an EMBL/GenBank/DDBJ whole genome shotgun (WGS) entry which is preliminary data.</text>
</comment>
<dbReference type="InterPro" id="IPR045012">
    <property type="entry name" value="NLP"/>
</dbReference>
<dbReference type="GO" id="GO:0003700">
    <property type="term" value="F:DNA-binding transcription factor activity"/>
    <property type="evidence" value="ECO:0007669"/>
    <property type="project" value="InterPro"/>
</dbReference>
<gene>
    <name evidence="3" type="ORF">GUJ93_ZPchr0011g28707</name>
</gene>
<proteinExistence type="predicted"/>